<evidence type="ECO:0000313" key="4">
    <source>
        <dbReference type="Proteomes" id="UP001165121"/>
    </source>
</evidence>
<name>A0A9W6XW35_9STRA</name>
<reference evidence="3" key="1">
    <citation type="submission" date="2023-04" db="EMBL/GenBank/DDBJ databases">
        <title>Phytophthora fragariaefolia NBRC 109709.</title>
        <authorList>
            <person name="Ichikawa N."/>
            <person name="Sato H."/>
            <person name="Tonouchi N."/>
        </authorList>
    </citation>
    <scope>NUCLEOTIDE SEQUENCE</scope>
    <source>
        <strain evidence="3">NBRC 109709</strain>
    </source>
</reference>
<dbReference type="OrthoDB" id="111524at2759"/>
<dbReference type="AlphaFoldDB" id="A0A9W6XW35"/>
<sequence>MFHELRDTEHVSVSTARRRSKRIASQSVTQAAAFAVLGEVLREPLNIAEARRSPQWAEWNRAISEEVQALFENGTFEWVDAPPNTAVLDHTIQFRLKTGARGEIVRFKARLSARGDRQRFLIDFAETYAPVATLNTVRIFFVLVAKYQLVVRQGDVPSAYVKAELPEVICMKPVDGFARAGQEGMVWRLRKALYGLRQAGREWNIEIDAFLHSYGLQPTDVDACLYFAYVENSLLLVRLYVDDLLVAHTNETRVNHLMSSLKEKYGIKDLGEPDQFLGMRVERPGPSTVLLSQEAYVNEVLHRFAMDGARPQRTPMVPNTRLDECPDGPTPEEESLVTSDADWANDKEGRKSISGRVVFLFGCPIARSSKKQTVVAKSCTAAEYIAADDAVEDGELTKMLVSQVLRKDVSLVLAIDSQPAIARLRRRGLSDKQKTVDVRFKAVKGLLHAGEIAVKYLPTGDMPADVLTKSLRSDQHEHKRGLFGLR</sequence>
<proteinExistence type="predicted"/>
<dbReference type="PANTHER" id="PTHR11439:SF483">
    <property type="entry name" value="PEPTIDE SYNTHASE GLIP-LIKE, PUTATIVE (AFU_ORTHOLOGUE AFUA_3G12920)-RELATED"/>
    <property type="match status" value="1"/>
</dbReference>
<evidence type="ECO:0000313" key="3">
    <source>
        <dbReference type="EMBL" id="GMF48345.1"/>
    </source>
</evidence>
<dbReference type="Proteomes" id="UP001165121">
    <property type="component" value="Unassembled WGS sequence"/>
</dbReference>
<dbReference type="InterPro" id="IPR013103">
    <property type="entry name" value="RVT_2"/>
</dbReference>
<accession>A0A9W6XW35</accession>
<keyword evidence="4" id="KW-1185">Reference proteome</keyword>
<dbReference type="Pfam" id="PF07727">
    <property type="entry name" value="RVT_2"/>
    <property type="match status" value="1"/>
</dbReference>
<evidence type="ECO:0000259" key="2">
    <source>
        <dbReference type="Pfam" id="PF07727"/>
    </source>
</evidence>
<dbReference type="EMBL" id="BSXT01002317">
    <property type="protein sequence ID" value="GMF48345.1"/>
    <property type="molecule type" value="Genomic_DNA"/>
</dbReference>
<dbReference type="PANTHER" id="PTHR11439">
    <property type="entry name" value="GAG-POL-RELATED RETROTRANSPOSON"/>
    <property type="match status" value="1"/>
</dbReference>
<feature type="region of interest" description="Disordered" evidence="1">
    <location>
        <begin position="312"/>
        <end position="339"/>
    </location>
</feature>
<gene>
    <name evidence="3" type="ORF">Pfra01_001864500</name>
</gene>
<organism evidence="3 4">
    <name type="scientific">Phytophthora fragariaefolia</name>
    <dbReference type="NCBI Taxonomy" id="1490495"/>
    <lineage>
        <taxon>Eukaryota</taxon>
        <taxon>Sar</taxon>
        <taxon>Stramenopiles</taxon>
        <taxon>Oomycota</taxon>
        <taxon>Peronosporomycetes</taxon>
        <taxon>Peronosporales</taxon>
        <taxon>Peronosporaceae</taxon>
        <taxon>Phytophthora</taxon>
    </lineage>
</organism>
<dbReference type="SUPFAM" id="SSF56672">
    <property type="entry name" value="DNA/RNA polymerases"/>
    <property type="match status" value="1"/>
</dbReference>
<dbReference type="InterPro" id="IPR043502">
    <property type="entry name" value="DNA/RNA_pol_sf"/>
</dbReference>
<comment type="caution">
    <text evidence="3">The sequence shown here is derived from an EMBL/GenBank/DDBJ whole genome shotgun (WGS) entry which is preliminary data.</text>
</comment>
<dbReference type="CDD" id="cd09272">
    <property type="entry name" value="RNase_HI_RT_Ty1"/>
    <property type="match status" value="1"/>
</dbReference>
<protein>
    <submittedName>
        <fullName evidence="3">Unnamed protein product</fullName>
    </submittedName>
</protein>
<evidence type="ECO:0000256" key="1">
    <source>
        <dbReference type="SAM" id="MobiDB-lite"/>
    </source>
</evidence>
<feature type="domain" description="Reverse transcriptase Ty1/copia-type" evidence="2">
    <location>
        <begin position="74"/>
        <end position="317"/>
    </location>
</feature>